<evidence type="ECO:0000256" key="4">
    <source>
        <dbReference type="PROSITE-ProRule" id="PRU00182"/>
    </source>
</evidence>
<dbReference type="InterPro" id="IPR020103">
    <property type="entry name" value="PsdUridine_synth_cat_dom_sf"/>
</dbReference>
<dbReference type="Gene3D" id="3.30.2350.10">
    <property type="entry name" value="Pseudouridine synthase"/>
    <property type="match status" value="1"/>
</dbReference>
<name>A0A9D1SPH0_9BACT</name>
<dbReference type="InterPro" id="IPR050188">
    <property type="entry name" value="RluA_PseudoU_synthase"/>
</dbReference>
<keyword evidence="2 5" id="KW-0413">Isomerase</keyword>
<dbReference type="SMART" id="SM00363">
    <property type="entry name" value="S4"/>
    <property type="match status" value="1"/>
</dbReference>
<dbReference type="InterPro" id="IPR036986">
    <property type="entry name" value="S4_RNA-bd_sf"/>
</dbReference>
<keyword evidence="4" id="KW-0694">RNA-binding</keyword>
<dbReference type="GO" id="GO:0003723">
    <property type="term" value="F:RNA binding"/>
    <property type="evidence" value="ECO:0007669"/>
    <property type="project" value="UniProtKB-KW"/>
</dbReference>
<evidence type="ECO:0000313" key="7">
    <source>
        <dbReference type="EMBL" id="HIU90953.1"/>
    </source>
</evidence>
<dbReference type="CDD" id="cd02869">
    <property type="entry name" value="PseudoU_synth_RluA_like"/>
    <property type="match status" value="1"/>
</dbReference>
<feature type="active site" evidence="3">
    <location>
        <position position="134"/>
    </location>
</feature>
<dbReference type="InterPro" id="IPR006145">
    <property type="entry name" value="PsdUridine_synth_RsuA/RluA"/>
</dbReference>
<comment type="caution">
    <text evidence="7">The sequence shown here is derived from an EMBL/GenBank/DDBJ whole genome shotgun (WGS) entry which is preliminary data.</text>
</comment>
<sequence>MKTIDVTAQEKCRLDVLLSQTQLTRSHAQKLIRGGAVTVNGKVVQKVSAEVTPWAEVRVLLPEEVPLEVPPQDIDIDVVYQDEWLAVINKPQGLTVHPANNVNTDTLVNALLFHIKDLSGINGVLRPGIVHRLDKDTSGLLVVAKNDAAHVELQRQIQTKQCRRIYVALLEGVLKQESGIVDQPIGRSAADRKKMAVRADGRSAQTLFSVIKRYRHYTLVRFELKTGRTHQIRVHAKFLGHPVVGDKAYGTKNNRWNLAGQLLHAQSITFTHPHSGETMTFTAPLPSYFAKVLDVLDKTDEAK</sequence>
<dbReference type="Pfam" id="PF01479">
    <property type="entry name" value="S4"/>
    <property type="match status" value="1"/>
</dbReference>
<dbReference type="EC" id="5.4.99.-" evidence="5"/>
<dbReference type="Pfam" id="PF00849">
    <property type="entry name" value="PseudoU_synth_2"/>
    <property type="match status" value="1"/>
</dbReference>
<dbReference type="InterPro" id="IPR006225">
    <property type="entry name" value="PsdUridine_synth_RluC/D"/>
</dbReference>
<dbReference type="CDD" id="cd00165">
    <property type="entry name" value="S4"/>
    <property type="match status" value="1"/>
</dbReference>
<protein>
    <recommendedName>
        <fullName evidence="5">Pseudouridine synthase</fullName>
        <ecNumber evidence="5">5.4.99.-</ecNumber>
    </recommendedName>
</protein>
<comment type="similarity">
    <text evidence="1 5">Belongs to the pseudouridine synthase RluA family.</text>
</comment>
<dbReference type="Proteomes" id="UP000886852">
    <property type="component" value="Unassembled WGS sequence"/>
</dbReference>
<dbReference type="PANTHER" id="PTHR21600:SF44">
    <property type="entry name" value="RIBOSOMAL LARGE SUBUNIT PSEUDOURIDINE SYNTHASE D"/>
    <property type="match status" value="1"/>
</dbReference>
<dbReference type="NCBIfam" id="TIGR00005">
    <property type="entry name" value="rluA_subfam"/>
    <property type="match status" value="1"/>
</dbReference>
<dbReference type="GO" id="GO:0120159">
    <property type="term" value="F:rRNA pseudouridine synthase activity"/>
    <property type="evidence" value="ECO:0007669"/>
    <property type="project" value="UniProtKB-ARBA"/>
</dbReference>
<dbReference type="SUPFAM" id="SSF55120">
    <property type="entry name" value="Pseudouridine synthase"/>
    <property type="match status" value="1"/>
</dbReference>
<organism evidence="7 8">
    <name type="scientific">Candidatus Fimimonas merdipullorum</name>
    <dbReference type="NCBI Taxonomy" id="2840822"/>
    <lineage>
        <taxon>Bacteria</taxon>
        <taxon>Pseudomonadati</taxon>
        <taxon>Myxococcota</taxon>
        <taxon>Myxococcia</taxon>
        <taxon>Myxococcales</taxon>
        <taxon>Cystobacterineae</taxon>
        <taxon>Myxococcaceae</taxon>
        <taxon>Myxococcaceae incertae sedis</taxon>
        <taxon>Candidatus Fimimonas</taxon>
    </lineage>
</organism>
<dbReference type="SUPFAM" id="SSF55174">
    <property type="entry name" value="Alpha-L RNA-binding motif"/>
    <property type="match status" value="1"/>
</dbReference>
<proteinExistence type="inferred from homology"/>
<dbReference type="PANTHER" id="PTHR21600">
    <property type="entry name" value="MITOCHONDRIAL RNA PSEUDOURIDINE SYNTHASE"/>
    <property type="match status" value="1"/>
</dbReference>
<evidence type="ECO:0000256" key="1">
    <source>
        <dbReference type="ARBA" id="ARBA00010876"/>
    </source>
</evidence>
<dbReference type="InterPro" id="IPR006224">
    <property type="entry name" value="PsdUridine_synth_RluA-like_CS"/>
</dbReference>
<evidence type="ECO:0000256" key="5">
    <source>
        <dbReference type="RuleBase" id="RU362028"/>
    </source>
</evidence>
<comment type="catalytic activity">
    <reaction evidence="5">
        <text>a uridine in RNA = a pseudouridine in RNA</text>
        <dbReference type="Rhea" id="RHEA:48348"/>
        <dbReference type="Rhea" id="RHEA-COMP:12068"/>
        <dbReference type="Rhea" id="RHEA-COMP:12069"/>
        <dbReference type="ChEBI" id="CHEBI:65314"/>
        <dbReference type="ChEBI" id="CHEBI:65315"/>
    </reaction>
</comment>
<accession>A0A9D1SPH0</accession>
<comment type="function">
    <text evidence="5">Responsible for synthesis of pseudouridine from uracil.</text>
</comment>
<evidence type="ECO:0000256" key="2">
    <source>
        <dbReference type="ARBA" id="ARBA00023235"/>
    </source>
</evidence>
<dbReference type="PROSITE" id="PS50889">
    <property type="entry name" value="S4"/>
    <property type="match status" value="1"/>
</dbReference>
<dbReference type="AlphaFoldDB" id="A0A9D1SPH0"/>
<feature type="domain" description="RNA-binding S4" evidence="6">
    <location>
        <begin position="12"/>
        <end position="75"/>
    </location>
</feature>
<evidence type="ECO:0000259" key="6">
    <source>
        <dbReference type="SMART" id="SM00363"/>
    </source>
</evidence>
<dbReference type="InterPro" id="IPR002942">
    <property type="entry name" value="S4_RNA-bd"/>
</dbReference>
<dbReference type="PROSITE" id="PS01129">
    <property type="entry name" value="PSI_RLU"/>
    <property type="match status" value="1"/>
</dbReference>
<reference evidence="7" key="2">
    <citation type="journal article" date="2021" name="PeerJ">
        <title>Extensive microbial diversity within the chicken gut microbiome revealed by metagenomics and culture.</title>
        <authorList>
            <person name="Gilroy R."/>
            <person name="Ravi A."/>
            <person name="Getino M."/>
            <person name="Pursley I."/>
            <person name="Horton D.L."/>
            <person name="Alikhan N.F."/>
            <person name="Baker D."/>
            <person name="Gharbi K."/>
            <person name="Hall N."/>
            <person name="Watson M."/>
            <person name="Adriaenssens E.M."/>
            <person name="Foster-Nyarko E."/>
            <person name="Jarju S."/>
            <person name="Secka A."/>
            <person name="Antonio M."/>
            <person name="Oren A."/>
            <person name="Chaudhuri R.R."/>
            <person name="La Ragione R."/>
            <person name="Hildebrand F."/>
            <person name="Pallen M.J."/>
        </authorList>
    </citation>
    <scope>NUCLEOTIDE SEQUENCE</scope>
    <source>
        <strain evidence="7">ChiHjej12B11-7776</strain>
    </source>
</reference>
<dbReference type="GO" id="GO:0000455">
    <property type="term" value="P:enzyme-directed rRNA pseudouridine synthesis"/>
    <property type="evidence" value="ECO:0007669"/>
    <property type="project" value="TreeGrafter"/>
</dbReference>
<evidence type="ECO:0000256" key="3">
    <source>
        <dbReference type="PIRSR" id="PIRSR606225-1"/>
    </source>
</evidence>
<reference evidence="7" key="1">
    <citation type="submission" date="2020-10" db="EMBL/GenBank/DDBJ databases">
        <authorList>
            <person name="Gilroy R."/>
        </authorList>
    </citation>
    <scope>NUCLEOTIDE SEQUENCE</scope>
    <source>
        <strain evidence="7">ChiHjej12B11-7776</strain>
    </source>
</reference>
<dbReference type="Gene3D" id="3.10.290.10">
    <property type="entry name" value="RNA-binding S4 domain"/>
    <property type="match status" value="1"/>
</dbReference>
<dbReference type="EMBL" id="DVOC01000053">
    <property type="protein sequence ID" value="HIU90953.1"/>
    <property type="molecule type" value="Genomic_DNA"/>
</dbReference>
<gene>
    <name evidence="7" type="ORF">IAC72_02945</name>
</gene>
<evidence type="ECO:0000313" key="8">
    <source>
        <dbReference type="Proteomes" id="UP000886852"/>
    </source>
</evidence>